<name>A0A2M7Z7K4_9BACT</name>
<comment type="caution">
    <text evidence="1">The sequence shown here is derived from an EMBL/GenBank/DDBJ whole genome shotgun (WGS) entry which is preliminary data.</text>
</comment>
<dbReference type="AlphaFoldDB" id="A0A2M7Z7K4"/>
<dbReference type="EMBL" id="PFVJ01000014">
    <property type="protein sequence ID" value="PJA90313.1"/>
    <property type="molecule type" value="Genomic_DNA"/>
</dbReference>
<proteinExistence type="predicted"/>
<sequence>MKLVLVDSESFLDPLFLKKGEVASRMAMFGGLRIDIIAVSPLIIKVSSLSGLPFRSGDKGMTQTIELKENTSHILHTFGERFVFSIQGDGFEIGRIARKLPPIKPVPVFSQDVLGWCDLVEDDLWLRQEVQNLLHEEADEWDIAVAVGTFARLREFSPNSTRELVSKLLAGEPNERMDAPIRWAQALEPSQKKALEQSFAIECDMWLEKLEELDESIDLDNEFWRYQVLRLLRKRTDLESVLFVLHHAGCDEGVMYLLNDFVDYPGIAWLHSLPMLPEFGREEFLRREYLSNPNAWWTSPVEEALGGLPPCPFLWQTFSHSKG</sequence>
<evidence type="ECO:0000313" key="2">
    <source>
        <dbReference type="Proteomes" id="UP000230843"/>
    </source>
</evidence>
<reference evidence="2" key="1">
    <citation type="submission" date="2017-09" db="EMBL/GenBank/DDBJ databases">
        <title>Depth-based differentiation of microbial function through sediment-hosted aquifers and enrichment of novel symbionts in the deep terrestrial subsurface.</title>
        <authorList>
            <person name="Probst A.J."/>
            <person name="Ladd B."/>
            <person name="Jarett J.K."/>
            <person name="Geller-Mcgrath D.E."/>
            <person name="Sieber C.M.K."/>
            <person name="Emerson J.B."/>
            <person name="Anantharaman K."/>
            <person name="Thomas B.C."/>
            <person name="Malmstrom R."/>
            <person name="Stieglmeier M."/>
            <person name="Klingl A."/>
            <person name="Woyke T."/>
            <person name="Ryan C.M."/>
            <person name="Banfield J.F."/>
        </authorList>
    </citation>
    <scope>NUCLEOTIDE SEQUENCE [LARGE SCALE GENOMIC DNA]</scope>
</reference>
<dbReference type="Proteomes" id="UP000230843">
    <property type="component" value="Unassembled WGS sequence"/>
</dbReference>
<organism evidence="1 2">
    <name type="scientific">Candidatus Magasanikbacteria bacterium CG_4_9_14_3_um_filter_32_9</name>
    <dbReference type="NCBI Taxonomy" id="1974644"/>
    <lineage>
        <taxon>Bacteria</taxon>
        <taxon>Candidatus Magasanikiibacteriota</taxon>
    </lineage>
</organism>
<accession>A0A2M7Z7K4</accession>
<protein>
    <submittedName>
        <fullName evidence="1">Uncharacterized protein</fullName>
    </submittedName>
</protein>
<evidence type="ECO:0000313" key="1">
    <source>
        <dbReference type="EMBL" id="PJA90313.1"/>
    </source>
</evidence>
<gene>
    <name evidence="1" type="ORF">CO137_00530</name>
</gene>